<gene>
    <name evidence="1" type="ORF">LCGC14_2798160</name>
</gene>
<comment type="caution">
    <text evidence="1">The sequence shown here is derived from an EMBL/GenBank/DDBJ whole genome shotgun (WGS) entry which is preliminary data.</text>
</comment>
<organism evidence="1">
    <name type="scientific">marine sediment metagenome</name>
    <dbReference type="NCBI Taxonomy" id="412755"/>
    <lineage>
        <taxon>unclassified sequences</taxon>
        <taxon>metagenomes</taxon>
        <taxon>ecological metagenomes</taxon>
    </lineage>
</organism>
<sequence length="111" mass="12642">MAKTTLRGRRIAEQVRMKQLYAAEIIESELSDAETDAVILALRDNARRCCVSCSLGLYLYKDKNHIFDWWHVSGNGQGLNCYGAKANEMIRELDPTHGVDTRAKKKAREKK</sequence>
<reference evidence="1" key="1">
    <citation type="journal article" date="2015" name="Nature">
        <title>Complex archaea that bridge the gap between prokaryotes and eukaryotes.</title>
        <authorList>
            <person name="Spang A."/>
            <person name="Saw J.H."/>
            <person name="Jorgensen S.L."/>
            <person name="Zaremba-Niedzwiedzka K."/>
            <person name="Martijn J."/>
            <person name="Lind A.E."/>
            <person name="van Eijk R."/>
            <person name="Schleper C."/>
            <person name="Guy L."/>
            <person name="Ettema T.J."/>
        </authorList>
    </citation>
    <scope>NUCLEOTIDE SEQUENCE</scope>
</reference>
<evidence type="ECO:0000313" key="1">
    <source>
        <dbReference type="EMBL" id="KKK82962.1"/>
    </source>
</evidence>
<accession>A0A0F8YNN0</accession>
<dbReference type="EMBL" id="LAZR01052438">
    <property type="protein sequence ID" value="KKK82962.1"/>
    <property type="molecule type" value="Genomic_DNA"/>
</dbReference>
<protein>
    <submittedName>
        <fullName evidence="1">Uncharacterized protein</fullName>
    </submittedName>
</protein>
<dbReference type="AlphaFoldDB" id="A0A0F8YNN0"/>
<name>A0A0F8YNN0_9ZZZZ</name>
<proteinExistence type="predicted"/>